<keyword evidence="5" id="KW-0411">Iron-sulfur</keyword>
<evidence type="ECO:0000256" key="1">
    <source>
        <dbReference type="ARBA" id="ARBA00022448"/>
    </source>
</evidence>
<name>A0A2R7Y0F3_9ARCH</name>
<dbReference type="AlphaFoldDB" id="A0A2R7Y0F3"/>
<reference evidence="7 8" key="1">
    <citation type="submission" date="2017-04" db="EMBL/GenBank/DDBJ databases">
        <title>Draft Aigarchaeota genome from a New Zealand hot spring.</title>
        <authorList>
            <person name="Reysenbach A.-L."/>
            <person name="Donaho J.A."/>
            <person name="Gerhart J."/>
            <person name="Kelley J.F."/>
            <person name="Kouba K."/>
            <person name="Podar M."/>
            <person name="Stott M."/>
        </authorList>
    </citation>
    <scope>NUCLEOTIDE SEQUENCE [LARGE SCALE GENOMIC DNA]</scope>
    <source>
        <strain evidence="7">NZ13_MG1</strain>
    </source>
</reference>
<evidence type="ECO:0000259" key="6">
    <source>
        <dbReference type="PROSITE" id="PS51379"/>
    </source>
</evidence>
<dbReference type="Gene3D" id="3.30.70.20">
    <property type="match status" value="1"/>
</dbReference>
<evidence type="ECO:0000256" key="5">
    <source>
        <dbReference type="ARBA" id="ARBA00023014"/>
    </source>
</evidence>
<dbReference type="InterPro" id="IPR017900">
    <property type="entry name" value="4Fe4S_Fe_S_CS"/>
</dbReference>
<keyword evidence="4" id="KW-0408">Iron</keyword>
<gene>
    <name evidence="7" type="ORF">B9J98_08300</name>
</gene>
<evidence type="ECO:0000256" key="4">
    <source>
        <dbReference type="ARBA" id="ARBA00023004"/>
    </source>
</evidence>
<dbReference type="InterPro" id="IPR017896">
    <property type="entry name" value="4Fe4S_Fe-S-bd"/>
</dbReference>
<feature type="domain" description="4Fe-4S ferredoxin-type" evidence="6">
    <location>
        <begin position="31"/>
        <end position="59"/>
    </location>
</feature>
<dbReference type="PROSITE" id="PS00198">
    <property type="entry name" value="4FE4S_FER_1"/>
    <property type="match status" value="1"/>
</dbReference>
<organism evidence="7 8">
    <name type="scientific">Candidatus Terraquivivens tikiterensis</name>
    <dbReference type="NCBI Taxonomy" id="1980982"/>
    <lineage>
        <taxon>Archaea</taxon>
        <taxon>Nitrososphaerota</taxon>
        <taxon>Candidatus Wolframiiraptoraceae</taxon>
        <taxon>Candidatus Terraquivivens</taxon>
    </lineage>
</organism>
<dbReference type="PIRSF" id="PIRSF036548">
    <property type="entry name" value="Fdx_FixX"/>
    <property type="match status" value="1"/>
</dbReference>
<comment type="caution">
    <text evidence="7">The sequence shown here is derived from an EMBL/GenBank/DDBJ whole genome shotgun (WGS) entry which is preliminary data.</text>
</comment>
<dbReference type="PANTHER" id="PTHR43082">
    <property type="entry name" value="FERREDOXIN-LIKE"/>
    <property type="match status" value="1"/>
</dbReference>
<dbReference type="EMBL" id="NDWU01000035">
    <property type="protein sequence ID" value="PUA30994.1"/>
    <property type="molecule type" value="Genomic_DNA"/>
</dbReference>
<dbReference type="InterPro" id="IPR012206">
    <property type="entry name" value="Fd_FixX"/>
</dbReference>
<dbReference type="GO" id="GO:0016491">
    <property type="term" value="F:oxidoreductase activity"/>
    <property type="evidence" value="ECO:0007669"/>
    <property type="project" value="UniProtKB-ARBA"/>
</dbReference>
<dbReference type="GO" id="GO:0005506">
    <property type="term" value="F:iron ion binding"/>
    <property type="evidence" value="ECO:0007669"/>
    <property type="project" value="InterPro"/>
</dbReference>
<evidence type="ECO:0000256" key="3">
    <source>
        <dbReference type="ARBA" id="ARBA00022982"/>
    </source>
</evidence>
<sequence>MAQQAATKQRIKRIRLEDALNANVWDVDTKPHIIVDSEKCAGCADKACTYLCPGGCFTLLAGKVLYSYEGCLECGTCRVVCPKGAVTWNYPLSGRGVQYRFG</sequence>
<evidence type="ECO:0000256" key="2">
    <source>
        <dbReference type="ARBA" id="ARBA00022723"/>
    </source>
</evidence>
<dbReference type="Proteomes" id="UP000244066">
    <property type="component" value="Unassembled WGS sequence"/>
</dbReference>
<keyword evidence="2" id="KW-0479">Metal-binding</keyword>
<dbReference type="Pfam" id="PF00037">
    <property type="entry name" value="Fer4"/>
    <property type="match status" value="1"/>
</dbReference>
<dbReference type="SUPFAM" id="SSF54862">
    <property type="entry name" value="4Fe-4S ferredoxins"/>
    <property type="match status" value="1"/>
</dbReference>
<proteinExistence type="predicted"/>
<evidence type="ECO:0000313" key="7">
    <source>
        <dbReference type="EMBL" id="PUA30994.1"/>
    </source>
</evidence>
<accession>A0A2R7Y0F3</accession>
<dbReference type="PROSITE" id="PS51379">
    <property type="entry name" value="4FE4S_FER_2"/>
    <property type="match status" value="2"/>
</dbReference>
<protein>
    <submittedName>
        <fullName evidence="7">4Fe-4S ferredoxin</fullName>
    </submittedName>
</protein>
<dbReference type="GO" id="GO:0051536">
    <property type="term" value="F:iron-sulfur cluster binding"/>
    <property type="evidence" value="ECO:0007669"/>
    <property type="project" value="UniProtKB-KW"/>
</dbReference>
<keyword evidence="3" id="KW-0249">Electron transport</keyword>
<evidence type="ECO:0000313" key="8">
    <source>
        <dbReference type="Proteomes" id="UP000244066"/>
    </source>
</evidence>
<dbReference type="PANTHER" id="PTHR43082:SF3">
    <property type="entry name" value="FERREDOXIN-LIKE PROTEIN YDIT"/>
    <property type="match status" value="1"/>
</dbReference>
<keyword evidence="1" id="KW-0813">Transport</keyword>
<feature type="domain" description="4Fe-4S ferredoxin-type" evidence="6">
    <location>
        <begin position="62"/>
        <end position="91"/>
    </location>
</feature>